<evidence type="ECO:0000256" key="5">
    <source>
        <dbReference type="RuleBase" id="RU000687"/>
    </source>
</evidence>
<dbReference type="Gene3D" id="2.70.170.10">
    <property type="entry name" value="Neurotransmitter-gated ion-channel ligand-binding domain"/>
    <property type="match status" value="1"/>
</dbReference>
<keyword evidence="5" id="KW-0407">Ion channel</keyword>
<dbReference type="InterPro" id="IPR006202">
    <property type="entry name" value="Neur_chan_lig-bd"/>
</dbReference>
<protein>
    <recommendedName>
        <fullName evidence="10">Neurotransmitter-gated ion-channel ligand-binding domain-containing protein</fullName>
    </recommendedName>
</protein>
<gene>
    <name evidence="8" type="ORF">EGW08_017936</name>
</gene>
<organism evidence="8 9">
    <name type="scientific">Elysia chlorotica</name>
    <name type="common">Eastern emerald elysia</name>
    <name type="synonym">Sea slug</name>
    <dbReference type="NCBI Taxonomy" id="188477"/>
    <lineage>
        <taxon>Eukaryota</taxon>
        <taxon>Metazoa</taxon>
        <taxon>Spiralia</taxon>
        <taxon>Lophotrochozoa</taxon>
        <taxon>Mollusca</taxon>
        <taxon>Gastropoda</taxon>
        <taxon>Heterobranchia</taxon>
        <taxon>Euthyneura</taxon>
        <taxon>Panpulmonata</taxon>
        <taxon>Sacoglossa</taxon>
        <taxon>Placobranchoidea</taxon>
        <taxon>Plakobranchidae</taxon>
        <taxon>Elysia</taxon>
    </lineage>
</organism>
<evidence type="ECO:0008006" key="10">
    <source>
        <dbReference type="Google" id="ProtNLM"/>
    </source>
</evidence>
<keyword evidence="3 5" id="KW-1133">Transmembrane helix</keyword>
<dbReference type="SUPFAM" id="SSF63712">
    <property type="entry name" value="Nicotinic receptor ligand binding domain-like"/>
    <property type="match status" value="1"/>
</dbReference>
<dbReference type="Pfam" id="PF02932">
    <property type="entry name" value="Neur_chan_memb"/>
    <property type="match status" value="1"/>
</dbReference>
<evidence type="ECO:0000259" key="6">
    <source>
        <dbReference type="Pfam" id="PF02931"/>
    </source>
</evidence>
<evidence type="ECO:0000256" key="4">
    <source>
        <dbReference type="ARBA" id="ARBA00023136"/>
    </source>
</evidence>
<evidence type="ECO:0000256" key="3">
    <source>
        <dbReference type="ARBA" id="ARBA00022989"/>
    </source>
</evidence>
<dbReference type="InterPro" id="IPR036734">
    <property type="entry name" value="Neur_chan_lig-bd_sf"/>
</dbReference>
<dbReference type="PANTHER" id="PTHR18945">
    <property type="entry name" value="NEUROTRANSMITTER GATED ION CHANNEL"/>
    <property type="match status" value="1"/>
</dbReference>
<keyword evidence="5" id="KW-0406">Ion transport</keyword>
<dbReference type="GO" id="GO:0004888">
    <property type="term" value="F:transmembrane signaling receptor activity"/>
    <property type="evidence" value="ECO:0007669"/>
    <property type="project" value="InterPro"/>
</dbReference>
<sequence>MLFEPSSIMSLDEAEQVLYTYGTLKTQWDDDTLSWNPSNYSGITSFLWPQDDVWLPDLVISNSVTDARRLGFKEMPVRIESSGAVSWFPSMILATSCDMDITYYPFDTQKCNIILSTTMSTYEEISILPRGNPISWAEYSPGGSWELKAIVATELDNQGDITRIQFEMTLKRLRTYYVMNIILPVIFLSLTASLVFYLPADAGEKIGMSMTVLLAYAVYLTIIADNMPQTSLQV</sequence>
<dbReference type="GO" id="GO:0016020">
    <property type="term" value="C:membrane"/>
    <property type="evidence" value="ECO:0007669"/>
    <property type="project" value="UniProtKB-SubCell"/>
</dbReference>
<dbReference type="STRING" id="188477.A0A3S0ZSN6"/>
<evidence type="ECO:0000259" key="7">
    <source>
        <dbReference type="Pfam" id="PF02932"/>
    </source>
</evidence>
<feature type="non-terminal residue" evidence="8">
    <location>
        <position position="234"/>
    </location>
</feature>
<evidence type="ECO:0000256" key="1">
    <source>
        <dbReference type="ARBA" id="ARBA00004141"/>
    </source>
</evidence>
<comment type="caution">
    <text evidence="5">Lacks conserved residue(s) required for the propagation of feature annotation.</text>
</comment>
<evidence type="ECO:0000256" key="2">
    <source>
        <dbReference type="ARBA" id="ARBA00022692"/>
    </source>
</evidence>
<reference evidence="8 9" key="1">
    <citation type="submission" date="2019-01" db="EMBL/GenBank/DDBJ databases">
        <title>A draft genome assembly of the solar-powered sea slug Elysia chlorotica.</title>
        <authorList>
            <person name="Cai H."/>
            <person name="Li Q."/>
            <person name="Fang X."/>
            <person name="Li J."/>
            <person name="Curtis N.E."/>
            <person name="Altenburger A."/>
            <person name="Shibata T."/>
            <person name="Feng M."/>
            <person name="Maeda T."/>
            <person name="Schwartz J.A."/>
            <person name="Shigenobu S."/>
            <person name="Lundholm N."/>
            <person name="Nishiyama T."/>
            <person name="Yang H."/>
            <person name="Hasebe M."/>
            <person name="Li S."/>
            <person name="Pierce S.K."/>
            <person name="Wang J."/>
        </authorList>
    </citation>
    <scope>NUCLEOTIDE SEQUENCE [LARGE SCALE GENOMIC DNA]</scope>
    <source>
        <strain evidence="8">EC2010</strain>
        <tissue evidence="8">Whole organism of an adult</tissue>
    </source>
</reference>
<dbReference type="Pfam" id="PF02931">
    <property type="entry name" value="Neur_chan_LBD"/>
    <property type="match status" value="1"/>
</dbReference>
<feature type="transmembrane region" description="Helical" evidence="5">
    <location>
        <begin position="206"/>
        <end position="224"/>
    </location>
</feature>
<dbReference type="GO" id="GO:0005230">
    <property type="term" value="F:extracellular ligand-gated monoatomic ion channel activity"/>
    <property type="evidence" value="ECO:0007669"/>
    <property type="project" value="InterPro"/>
</dbReference>
<comment type="caution">
    <text evidence="8">The sequence shown here is derived from an EMBL/GenBank/DDBJ whole genome shotgun (WGS) entry which is preliminary data.</text>
</comment>
<comment type="subcellular location">
    <subcellularLocation>
        <location evidence="1">Membrane</location>
        <topology evidence="1">Multi-pass membrane protein</topology>
    </subcellularLocation>
</comment>
<dbReference type="InterPro" id="IPR006029">
    <property type="entry name" value="Neurotrans-gated_channel_TM"/>
</dbReference>
<accession>A0A3S0ZSN6</accession>
<dbReference type="Gene3D" id="1.20.58.390">
    <property type="entry name" value="Neurotransmitter-gated ion-channel transmembrane domain"/>
    <property type="match status" value="1"/>
</dbReference>
<feature type="domain" description="Neurotransmitter-gated ion-channel ligand-binding" evidence="6">
    <location>
        <begin position="6"/>
        <end position="172"/>
    </location>
</feature>
<dbReference type="Proteomes" id="UP000271974">
    <property type="component" value="Unassembled WGS sequence"/>
</dbReference>
<dbReference type="InterPro" id="IPR006201">
    <property type="entry name" value="Neur_channel"/>
</dbReference>
<dbReference type="OrthoDB" id="6153337at2759"/>
<dbReference type="AlphaFoldDB" id="A0A3S0ZSN6"/>
<name>A0A3S0ZSN6_ELYCH</name>
<proteinExistence type="inferred from homology"/>
<dbReference type="InterPro" id="IPR036719">
    <property type="entry name" value="Neuro-gated_channel_TM_sf"/>
</dbReference>
<dbReference type="EMBL" id="RQTK01000845">
    <property type="protein sequence ID" value="RUS74299.1"/>
    <property type="molecule type" value="Genomic_DNA"/>
</dbReference>
<keyword evidence="4 5" id="KW-0472">Membrane</keyword>
<keyword evidence="9" id="KW-1185">Reference proteome</keyword>
<feature type="transmembrane region" description="Helical" evidence="5">
    <location>
        <begin position="177"/>
        <end position="200"/>
    </location>
</feature>
<comment type="similarity">
    <text evidence="5">Belongs to the ligand-gated ion channel (TC 1.A.9) family.</text>
</comment>
<dbReference type="SUPFAM" id="SSF90112">
    <property type="entry name" value="Neurotransmitter-gated ion-channel transmembrane pore"/>
    <property type="match status" value="1"/>
</dbReference>
<dbReference type="InterPro" id="IPR018000">
    <property type="entry name" value="Neurotransmitter_ion_chnl_CS"/>
</dbReference>
<feature type="domain" description="Neurotransmitter-gated ion-channel transmembrane" evidence="7">
    <location>
        <begin position="181"/>
        <end position="234"/>
    </location>
</feature>
<dbReference type="CDD" id="cd18989">
    <property type="entry name" value="LGIC_ECD_cation"/>
    <property type="match status" value="1"/>
</dbReference>
<dbReference type="PROSITE" id="PS00236">
    <property type="entry name" value="NEUROTR_ION_CHANNEL"/>
    <property type="match status" value="1"/>
</dbReference>
<keyword evidence="2 5" id="KW-0812">Transmembrane</keyword>
<dbReference type="FunFam" id="2.70.170.10:FF:000028">
    <property type="entry name" value="AcetylCholine Receptor"/>
    <property type="match status" value="1"/>
</dbReference>
<dbReference type="PRINTS" id="PR00252">
    <property type="entry name" value="NRIONCHANNEL"/>
</dbReference>
<evidence type="ECO:0000313" key="9">
    <source>
        <dbReference type="Proteomes" id="UP000271974"/>
    </source>
</evidence>
<dbReference type="InterPro" id="IPR038050">
    <property type="entry name" value="Neuro_actylchol_rec"/>
</dbReference>
<dbReference type="CDD" id="cd19051">
    <property type="entry name" value="LGIC_TM_cation"/>
    <property type="match status" value="1"/>
</dbReference>
<evidence type="ECO:0000313" key="8">
    <source>
        <dbReference type="EMBL" id="RUS74299.1"/>
    </source>
</evidence>
<keyword evidence="5" id="KW-0813">Transport</keyword>